<comment type="caution">
    <text evidence="2">The sequence shown here is derived from an EMBL/GenBank/DDBJ whole genome shotgun (WGS) entry which is preliminary data.</text>
</comment>
<dbReference type="InterPro" id="IPR013783">
    <property type="entry name" value="Ig-like_fold"/>
</dbReference>
<dbReference type="CDD" id="cd00063">
    <property type="entry name" value="FN3"/>
    <property type="match status" value="1"/>
</dbReference>
<protein>
    <submittedName>
        <fullName evidence="2">Fibronectin type III domain-containing protein</fullName>
    </submittedName>
</protein>
<dbReference type="Pfam" id="PF00041">
    <property type="entry name" value="fn3"/>
    <property type="match status" value="1"/>
</dbReference>
<sequence length="158" mass="17461">MLKSGWLAGATLTVALSLGLSLGGCGFKTPPLPPEAVVPETITDLRATVTENGLILNWSYPRQTIHGRELTRIDSFELYRAEVPVDQVCDNCPIPFGRPLTVTGGEIDREEGRTAHYEYTSLRPNHTYSFKVQARNSWWAVSSDSNTISITWPPADNN</sequence>
<dbReference type="SMART" id="SM00060">
    <property type="entry name" value="FN3"/>
    <property type="match status" value="1"/>
</dbReference>
<dbReference type="InterPro" id="IPR003961">
    <property type="entry name" value="FN3_dom"/>
</dbReference>
<dbReference type="Gene3D" id="2.60.40.10">
    <property type="entry name" value="Immunoglobulins"/>
    <property type="match status" value="1"/>
</dbReference>
<dbReference type="InterPro" id="IPR036116">
    <property type="entry name" value="FN3_sf"/>
</dbReference>
<dbReference type="SUPFAM" id="SSF49265">
    <property type="entry name" value="Fibronectin type III"/>
    <property type="match status" value="1"/>
</dbReference>
<organism evidence="2 3">
    <name type="scientific">Candidatus Desulfatifera sulfidica</name>
    <dbReference type="NCBI Taxonomy" id="2841691"/>
    <lineage>
        <taxon>Bacteria</taxon>
        <taxon>Pseudomonadati</taxon>
        <taxon>Thermodesulfobacteriota</taxon>
        <taxon>Desulfobulbia</taxon>
        <taxon>Desulfobulbales</taxon>
        <taxon>Desulfobulbaceae</taxon>
        <taxon>Candidatus Desulfatifera</taxon>
    </lineage>
</organism>
<dbReference type="Proteomes" id="UP000599024">
    <property type="component" value="Unassembled WGS sequence"/>
</dbReference>
<evidence type="ECO:0000313" key="2">
    <source>
        <dbReference type="EMBL" id="MBC8208201.1"/>
    </source>
</evidence>
<dbReference type="PROSITE" id="PS51257">
    <property type="entry name" value="PROKAR_LIPOPROTEIN"/>
    <property type="match status" value="1"/>
</dbReference>
<proteinExistence type="predicted"/>
<evidence type="ECO:0000313" key="3">
    <source>
        <dbReference type="Proteomes" id="UP000599024"/>
    </source>
</evidence>
<accession>A0A8J6N8Y4</accession>
<evidence type="ECO:0000259" key="1">
    <source>
        <dbReference type="PROSITE" id="PS50853"/>
    </source>
</evidence>
<gene>
    <name evidence="2" type="ORF">H8E79_03405</name>
</gene>
<name>A0A8J6N8Y4_9BACT</name>
<feature type="domain" description="Fibronectin type-III" evidence="1">
    <location>
        <begin position="38"/>
        <end position="155"/>
    </location>
</feature>
<dbReference type="AlphaFoldDB" id="A0A8J6N8Y4"/>
<dbReference type="PROSITE" id="PS50853">
    <property type="entry name" value="FN3"/>
    <property type="match status" value="1"/>
</dbReference>
<dbReference type="EMBL" id="JACNLK010000030">
    <property type="protein sequence ID" value="MBC8208201.1"/>
    <property type="molecule type" value="Genomic_DNA"/>
</dbReference>
<reference evidence="2 3" key="1">
    <citation type="submission" date="2020-08" db="EMBL/GenBank/DDBJ databases">
        <title>Bridging the membrane lipid divide: bacteria of the FCB group superphylum have the potential to synthesize archaeal ether lipids.</title>
        <authorList>
            <person name="Villanueva L."/>
            <person name="Von Meijenfeldt F.A.B."/>
            <person name="Westbye A.B."/>
            <person name="Yadav S."/>
            <person name="Hopmans E.C."/>
            <person name="Dutilh B.E."/>
            <person name="Sinninghe Damste J.S."/>
        </authorList>
    </citation>
    <scope>NUCLEOTIDE SEQUENCE [LARGE SCALE GENOMIC DNA]</scope>
    <source>
        <strain evidence="2">NIOZ-UU81</strain>
    </source>
</reference>